<dbReference type="InParanoid" id="K1QWZ7"/>
<accession>K1QWZ7</accession>
<gene>
    <name evidence="1" type="ORF">CGI_10010958</name>
</gene>
<organism evidence="1">
    <name type="scientific">Magallana gigas</name>
    <name type="common">Pacific oyster</name>
    <name type="synonym">Crassostrea gigas</name>
    <dbReference type="NCBI Taxonomy" id="29159"/>
    <lineage>
        <taxon>Eukaryota</taxon>
        <taxon>Metazoa</taxon>
        <taxon>Spiralia</taxon>
        <taxon>Lophotrochozoa</taxon>
        <taxon>Mollusca</taxon>
        <taxon>Bivalvia</taxon>
        <taxon>Autobranchia</taxon>
        <taxon>Pteriomorphia</taxon>
        <taxon>Ostreida</taxon>
        <taxon>Ostreoidea</taxon>
        <taxon>Ostreidae</taxon>
        <taxon>Magallana</taxon>
    </lineage>
</organism>
<sequence>MAAPKKIKLDVQSIDVEGYVHNVSPMNGKNNNYFNTIFQEEGKYTDLVCFVQDYNAVLKDIEKTK</sequence>
<dbReference type="EMBL" id="JH815727">
    <property type="protein sequence ID" value="EKC35679.1"/>
    <property type="molecule type" value="Genomic_DNA"/>
</dbReference>
<reference evidence="1" key="1">
    <citation type="journal article" date="2012" name="Nature">
        <title>The oyster genome reveals stress adaptation and complexity of shell formation.</title>
        <authorList>
            <person name="Zhang G."/>
            <person name="Fang X."/>
            <person name="Guo X."/>
            <person name="Li L."/>
            <person name="Luo R."/>
            <person name="Xu F."/>
            <person name="Yang P."/>
            <person name="Zhang L."/>
            <person name="Wang X."/>
            <person name="Qi H."/>
            <person name="Xiong Z."/>
            <person name="Que H."/>
            <person name="Xie Y."/>
            <person name="Holland P.W."/>
            <person name="Paps J."/>
            <person name="Zhu Y."/>
            <person name="Wu F."/>
            <person name="Chen Y."/>
            <person name="Wang J."/>
            <person name="Peng C."/>
            <person name="Meng J."/>
            <person name="Yang L."/>
            <person name="Liu J."/>
            <person name="Wen B."/>
            <person name="Zhang N."/>
            <person name="Huang Z."/>
            <person name="Zhu Q."/>
            <person name="Feng Y."/>
            <person name="Mount A."/>
            <person name="Hedgecock D."/>
            <person name="Xu Z."/>
            <person name="Liu Y."/>
            <person name="Domazet-Loso T."/>
            <person name="Du Y."/>
            <person name="Sun X."/>
            <person name="Zhang S."/>
            <person name="Liu B."/>
            <person name="Cheng P."/>
            <person name="Jiang X."/>
            <person name="Li J."/>
            <person name="Fan D."/>
            <person name="Wang W."/>
            <person name="Fu W."/>
            <person name="Wang T."/>
            <person name="Wang B."/>
            <person name="Zhang J."/>
            <person name="Peng Z."/>
            <person name="Li Y."/>
            <person name="Li N."/>
            <person name="Wang J."/>
            <person name="Chen M."/>
            <person name="He Y."/>
            <person name="Tan F."/>
            <person name="Song X."/>
            <person name="Zheng Q."/>
            <person name="Huang R."/>
            <person name="Yang H."/>
            <person name="Du X."/>
            <person name="Chen L."/>
            <person name="Yang M."/>
            <person name="Gaffney P.M."/>
            <person name="Wang S."/>
            <person name="Luo L."/>
            <person name="She Z."/>
            <person name="Ming Y."/>
            <person name="Huang W."/>
            <person name="Zhang S."/>
            <person name="Huang B."/>
            <person name="Zhang Y."/>
            <person name="Qu T."/>
            <person name="Ni P."/>
            <person name="Miao G."/>
            <person name="Wang J."/>
            <person name="Wang Q."/>
            <person name="Steinberg C.E."/>
            <person name="Wang H."/>
            <person name="Li N."/>
            <person name="Qian L."/>
            <person name="Zhang G."/>
            <person name="Li Y."/>
            <person name="Yang H."/>
            <person name="Liu X."/>
            <person name="Wang J."/>
            <person name="Yin Y."/>
            <person name="Wang J."/>
        </authorList>
    </citation>
    <scope>NUCLEOTIDE SEQUENCE [LARGE SCALE GENOMIC DNA]</scope>
    <source>
        <strain evidence="1">05x7-T-G4-1.051#20</strain>
    </source>
</reference>
<evidence type="ECO:0000313" key="1">
    <source>
        <dbReference type="EMBL" id="EKC35679.1"/>
    </source>
</evidence>
<proteinExistence type="predicted"/>
<protein>
    <submittedName>
        <fullName evidence="1">Uncharacterized protein</fullName>
    </submittedName>
</protein>
<dbReference type="AlphaFoldDB" id="K1QWZ7"/>
<dbReference type="HOGENOM" id="CLU_2851863_0_0_1"/>
<name>K1QWZ7_MAGGI</name>